<dbReference type="GO" id="GO:1904855">
    <property type="term" value="F:proteasome regulatory particle binding"/>
    <property type="evidence" value="ECO:0007669"/>
    <property type="project" value="EnsemblFungi"/>
</dbReference>
<dbReference type="Pfam" id="PF00023">
    <property type="entry name" value="Ank"/>
    <property type="match status" value="1"/>
</dbReference>
<keyword evidence="5" id="KW-1185">Reference proteome</keyword>
<dbReference type="EMBL" id="LFWA01000004">
    <property type="protein sequence ID" value="KTW31885.1"/>
    <property type="molecule type" value="Genomic_DNA"/>
</dbReference>
<dbReference type="eggNOG" id="KOG4412">
    <property type="taxonomic scope" value="Eukaryota"/>
</dbReference>
<dbReference type="PRINTS" id="PR01415">
    <property type="entry name" value="ANKYRIN"/>
</dbReference>
<dbReference type="GO" id="GO:0070682">
    <property type="term" value="P:proteasome regulatory particle assembly"/>
    <property type="evidence" value="ECO:0007669"/>
    <property type="project" value="EnsemblFungi"/>
</dbReference>
<name>A0A0W4ZU26_PNEJ7</name>
<dbReference type="PANTHER" id="PTHR24198:SF165">
    <property type="entry name" value="ANKYRIN REPEAT-CONTAINING PROTEIN-RELATED"/>
    <property type="match status" value="1"/>
</dbReference>
<feature type="repeat" description="ANK" evidence="3">
    <location>
        <begin position="68"/>
        <end position="101"/>
    </location>
</feature>
<gene>
    <name evidence="4" type="ORF">T551_01146</name>
</gene>
<dbReference type="InterPro" id="IPR036770">
    <property type="entry name" value="Ankyrin_rpt-contain_sf"/>
</dbReference>
<dbReference type="Gene3D" id="1.25.40.20">
    <property type="entry name" value="Ankyrin repeat-containing domain"/>
    <property type="match status" value="3"/>
</dbReference>
<dbReference type="GeneID" id="28939664"/>
<dbReference type="Pfam" id="PF12796">
    <property type="entry name" value="Ank_2"/>
    <property type="match status" value="2"/>
</dbReference>
<dbReference type="PANTHER" id="PTHR24198">
    <property type="entry name" value="ANKYRIN REPEAT AND PROTEIN KINASE DOMAIN-CONTAINING PROTEIN"/>
    <property type="match status" value="1"/>
</dbReference>
<dbReference type="SMART" id="SM00248">
    <property type="entry name" value="ANK"/>
    <property type="match status" value="5"/>
</dbReference>
<proteinExistence type="predicted"/>
<dbReference type="OrthoDB" id="539213at2759"/>
<dbReference type="RefSeq" id="XP_018230577.1">
    <property type="nucleotide sequence ID" value="XM_018373409.1"/>
</dbReference>
<comment type="caution">
    <text evidence="4">The sequence shown here is derived from an EMBL/GenBank/DDBJ whole genome shotgun (WGS) entry which is preliminary data.</text>
</comment>
<dbReference type="PROSITE" id="PS50088">
    <property type="entry name" value="ANK_REPEAT"/>
    <property type="match status" value="4"/>
</dbReference>
<evidence type="ECO:0000256" key="2">
    <source>
        <dbReference type="ARBA" id="ARBA00023043"/>
    </source>
</evidence>
<protein>
    <submittedName>
        <fullName evidence="4">Uncharacterized protein</fullName>
    </submittedName>
</protein>
<dbReference type="PROSITE" id="PS50297">
    <property type="entry name" value="ANK_REP_REGION"/>
    <property type="match status" value="3"/>
</dbReference>
<evidence type="ECO:0000256" key="1">
    <source>
        <dbReference type="ARBA" id="ARBA00022737"/>
    </source>
</evidence>
<organism evidence="4 5">
    <name type="scientific">Pneumocystis jirovecii (strain RU7)</name>
    <name type="common">Human pneumocystis pneumonia agent</name>
    <dbReference type="NCBI Taxonomy" id="1408657"/>
    <lineage>
        <taxon>Eukaryota</taxon>
        <taxon>Fungi</taxon>
        <taxon>Dikarya</taxon>
        <taxon>Ascomycota</taxon>
        <taxon>Taphrinomycotina</taxon>
        <taxon>Pneumocystomycetes</taxon>
        <taxon>Pneumocystaceae</taxon>
        <taxon>Pneumocystis</taxon>
    </lineage>
</organism>
<feature type="repeat" description="ANK" evidence="3">
    <location>
        <begin position="169"/>
        <end position="201"/>
    </location>
</feature>
<keyword evidence="1" id="KW-0677">Repeat</keyword>
<evidence type="ECO:0000256" key="3">
    <source>
        <dbReference type="PROSITE-ProRule" id="PRU00023"/>
    </source>
</evidence>
<dbReference type="GO" id="GO:0005634">
    <property type="term" value="C:nucleus"/>
    <property type="evidence" value="ECO:0007669"/>
    <property type="project" value="EnsemblFungi"/>
</dbReference>
<sequence>MEKNIHLASFNGNKDLLISLLFDNPSSINAQDQDRRTALHWACVGSQTDIVFWLLERPDIDINIKDEGGWTALHISASMGNNEIVSKILSLENCELSAKNNGGQTALHYAVSKNHLKVAERILEKASFLAQEKDNQHQLPLHRAAAIGSIPMIRLLLSYDSPINAQDIGGYTPLHHAFEECHPEAVVELLIQGANILIKNNEDKTPEEVCGDINIKKKVLTICEDRGIKI</sequence>
<accession>A0A0W4ZU26</accession>
<dbReference type="AlphaFoldDB" id="A0A0W4ZU26"/>
<evidence type="ECO:0000313" key="4">
    <source>
        <dbReference type="EMBL" id="KTW31885.1"/>
    </source>
</evidence>
<dbReference type="SUPFAM" id="SSF48403">
    <property type="entry name" value="Ankyrin repeat"/>
    <property type="match status" value="1"/>
</dbReference>
<dbReference type="GO" id="GO:0005829">
    <property type="term" value="C:cytosol"/>
    <property type="evidence" value="ECO:0007669"/>
    <property type="project" value="EnsemblFungi"/>
</dbReference>
<dbReference type="GO" id="GO:0044183">
    <property type="term" value="F:protein folding chaperone"/>
    <property type="evidence" value="ECO:0007669"/>
    <property type="project" value="EnsemblFungi"/>
</dbReference>
<dbReference type="Proteomes" id="UP000053447">
    <property type="component" value="Unassembled WGS sequence"/>
</dbReference>
<dbReference type="InterPro" id="IPR002110">
    <property type="entry name" value="Ankyrin_rpt"/>
</dbReference>
<reference evidence="5" key="1">
    <citation type="journal article" date="2016" name="Nat. Commun.">
        <title>Genome analysis of three Pneumocystis species reveals adaptation mechanisms to life exclusively in mammalian hosts.</title>
        <authorList>
            <person name="Ma L."/>
            <person name="Chen Z."/>
            <person name="Huang D.W."/>
            <person name="Kutty G."/>
            <person name="Ishihara M."/>
            <person name="Wang H."/>
            <person name="Abouelleil A."/>
            <person name="Bishop L."/>
            <person name="Davey E."/>
            <person name="Deng R."/>
            <person name="Deng X."/>
            <person name="Fan L."/>
            <person name="Fantoni G."/>
            <person name="Fitzgerald M."/>
            <person name="Gogineni E."/>
            <person name="Goldberg J.M."/>
            <person name="Handley G."/>
            <person name="Hu X."/>
            <person name="Huber C."/>
            <person name="Jiao X."/>
            <person name="Jones K."/>
            <person name="Levin J.Z."/>
            <person name="Liu Y."/>
            <person name="Macdonald P."/>
            <person name="Melnikov A."/>
            <person name="Raley C."/>
            <person name="Sassi M."/>
            <person name="Sherman B.T."/>
            <person name="Song X."/>
            <person name="Sykes S."/>
            <person name="Tran B."/>
            <person name="Walsh L."/>
            <person name="Xia Y."/>
            <person name="Yang J."/>
            <person name="Young S."/>
            <person name="Zeng Q."/>
            <person name="Zheng X."/>
            <person name="Stephens R."/>
            <person name="Nusbaum C."/>
            <person name="Birren B.W."/>
            <person name="Azadi P."/>
            <person name="Lempicki R.A."/>
            <person name="Cuomo C.A."/>
            <person name="Kovacs J.A."/>
        </authorList>
    </citation>
    <scope>NUCLEOTIDE SEQUENCE [LARGE SCALE GENOMIC DNA]</scope>
    <source>
        <strain evidence="5">RU7</strain>
    </source>
</reference>
<feature type="repeat" description="ANK" evidence="3">
    <location>
        <begin position="102"/>
        <end position="134"/>
    </location>
</feature>
<feature type="repeat" description="ANK" evidence="3">
    <location>
        <begin position="136"/>
        <end position="168"/>
    </location>
</feature>
<dbReference type="STRING" id="1408657.A0A0W4ZU26"/>
<dbReference type="VEuPathDB" id="FungiDB:T551_01146"/>
<keyword evidence="2 3" id="KW-0040">ANK repeat</keyword>
<evidence type="ECO:0000313" key="5">
    <source>
        <dbReference type="Proteomes" id="UP000053447"/>
    </source>
</evidence>